<gene>
    <name evidence="2" type="ORF">P153DRAFT_426813</name>
</gene>
<dbReference type="EMBL" id="ML977521">
    <property type="protein sequence ID" value="KAF2123952.1"/>
    <property type="molecule type" value="Genomic_DNA"/>
</dbReference>
<organism evidence="2 3">
    <name type="scientific">Dothidotthia symphoricarpi CBS 119687</name>
    <dbReference type="NCBI Taxonomy" id="1392245"/>
    <lineage>
        <taxon>Eukaryota</taxon>
        <taxon>Fungi</taxon>
        <taxon>Dikarya</taxon>
        <taxon>Ascomycota</taxon>
        <taxon>Pezizomycotina</taxon>
        <taxon>Dothideomycetes</taxon>
        <taxon>Pleosporomycetidae</taxon>
        <taxon>Pleosporales</taxon>
        <taxon>Dothidotthiaceae</taxon>
        <taxon>Dothidotthia</taxon>
    </lineage>
</organism>
<dbReference type="InterPro" id="IPR052895">
    <property type="entry name" value="HetReg/Transcr_Mod"/>
</dbReference>
<protein>
    <recommendedName>
        <fullName evidence="1">Heterokaryon incompatibility domain-containing protein</fullName>
    </recommendedName>
</protein>
<dbReference type="AlphaFoldDB" id="A0A6A5ZW40"/>
<evidence type="ECO:0000259" key="1">
    <source>
        <dbReference type="Pfam" id="PF06985"/>
    </source>
</evidence>
<evidence type="ECO:0000313" key="3">
    <source>
        <dbReference type="Proteomes" id="UP000799771"/>
    </source>
</evidence>
<name>A0A6A5ZW40_9PLEO</name>
<reference evidence="2" key="1">
    <citation type="journal article" date="2020" name="Stud. Mycol.">
        <title>101 Dothideomycetes genomes: a test case for predicting lifestyles and emergence of pathogens.</title>
        <authorList>
            <person name="Haridas S."/>
            <person name="Albert R."/>
            <person name="Binder M."/>
            <person name="Bloem J."/>
            <person name="Labutti K."/>
            <person name="Salamov A."/>
            <person name="Andreopoulos B."/>
            <person name="Baker S."/>
            <person name="Barry K."/>
            <person name="Bills G."/>
            <person name="Bluhm B."/>
            <person name="Cannon C."/>
            <person name="Castanera R."/>
            <person name="Culley D."/>
            <person name="Daum C."/>
            <person name="Ezra D."/>
            <person name="Gonzalez J."/>
            <person name="Henrissat B."/>
            <person name="Kuo A."/>
            <person name="Liang C."/>
            <person name="Lipzen A."/>
            <person name="Lutzoni F."/>
            <person name="Magnuson J."/>
            <person name="Mondo S."/>
            <person name="Nolan M."/>
            <person name="Ohm R."/>
            <person name="Pangilinan J."/>
            <person name="Park H.-J."/>
            <person name="Ramirez L."/>
            <person name="Alfaro M."/>
            <person name="Sun H."/>
            <person name="Tritt A."/>
            <person name="Yoshinaga Y."/>
            <person name="Zwiers L.-H."/>
            <person name="Turgeon B."/>
            <person name="Goodwin S."/>
            <person name="Spatafora J."/>
            <person name="Crous P."/>
            <person name="Grigoriev I."/>
        </authorList>
    </citation>
    <scope>NUCLEOTIDE SEQUENCE</scope>
    <source>
        <strain evidence="2">CBS 119687</strain>
    </source>
</reference>
<dbReference type="RefSeq" id="XP_033518345.1">
    <property type="nucleotide sequence ID" value="XM_033672624.1"/>
</dbReference>
<dbReference type="Proteomes" id="UP000799771">
    <property type="component" value="Unassembled WGS sequence"/>
</dbReference>
<evidence type="ECO:0000313" key="2">
    <source>
        <dbReference type="EMBL" id="KAF2123952.1"/>
    </source>
</evidence>
<dbReference type="PANTHER" id="PTHR24148">
    <property type="entry name" value="ANKYRIN REPEAT DOMAIN-CONTAINING PROTEIN 39 HOMOLOG-RELATED"/>
    <property type="match status" value="1"/>
</dbReference>
<dbReference type="GeneID" id="54413056"/>
<feature type="domain" description="Heterokaryon incompatibility" evidence="1">
    <location>
        <begin position="107"/>
        <end position="245"/>
    </location>
</feature>
<dbReference type="PANTHER" id="PTHR24148:SF73">
    <property type="entry name" value="HET DOMAIN PROTEIN (AFU_ORTHOLOGUE AFUA_8G01020)"/>
    <property type="match status" value="1"/>
</dbReference>
<accession>A0A6A5ZW40</accession>
<keyword evidence="3" id="KW-1185">Reference proteome</keyword>
<dbReference type="OrthoDB" id="270167at2759"/>
<sequence length="682" mass="77201">MSEISPLDTTSPTPKDATYELLGDDLFKLTLTRENKAEIFEYAISKLSQSHHETSFVLQNLTTWNPSVASLFTQRSSSTILDTPFRLIFPNSALPSFDETGLYVRQYLAISYCWRSADFLPKGYERYGSWPISKPFVDAILSDKDHPREGIWMDQLCIDQESSTDKQKAVAAMDVIYRSCIRLVVLLEDVFLDEREAALHEKYDPAKMKYEKTWRPEGDERDAFVSFYHKVNAARWWERAWCFHEFNVHEPWSDKRQCNVIHNATFVVNGPGGSTVKIKWVNLHLIMGSAMDLLPGLGIFAGIDKGYDSENGWRSSLMGRHNSVDQKGCTHLADRLSIMINMHGLGLAYVGQQLQTKEEVLYLSTLLALAAGETYSLSVIDVQSLTLNGRPTWLARHTGADLSLPRFKLGGVNGIHRISEQKIELDMIFLDAPWESIKEEDLIPTYKIFPRTITTTQPVRHVSGNYLDTTTDIHHDTLLDKARRRFLAGCIMNGHSFTARLWSQLKRDVVLANYNTDIFKDLAPNPSLHVAARSFIAQLLPISELLGILPPPAFILEDAHLFLTWLTDPRSIYYLGANTFRLQCALNYDQAFVSAISVNEHFNDGPSEDLRTAVPTDLLDLTCIPRRVWFLRPGKGEQGEGKWRVVGKSLLLGEPDLMTEARTNGGREDAVVRLRESTVVIG</sequence>
<dbReference type="InterPro" id="IPR010730">
    <property type="entry name" value="HET"/>
</dbReference>
<dbReference type="Pfam" id="PF06985">
    <property type="entry name" value="HET"/>
    <property type="match status" value="1"/>
</dbReference>
<proteinExistence type="predicted"/>